<dbReference type="RefSeq" id="XP_029739687.1">
    <property type="nucleotide sequence ID" value="XM_029883881.1"/>
</dbReference>
<gene>
    <name evidence="2" type="ORF">EX895_003283</name>
</gene>
<feature type="region of interest" description="Disordered" evidence="1">
    <location>
        <begin position="105"/>
        <end position="127"/>
    </location>
</feature>
<feature type="compositionally biased region" description="Low complexity" evidence="1">
    <location>
        <begin position="109"/>
        <end position="119"/>
    </location>
</feature>
<accession>A0A4U7KXY7</accession>
<dbReference type="EMBL" id="SRRM01000012">
    <property type="protein sequence ID" value="TKY87702.1"/>
    <property type="molecule type" value="Genomic_DNA"/>
</dbReference>
<keyword evidence="3" id="KW-1185">Reference proteome</keyword>
<comment type="caution">
    <text evidence="2">The sequence shown here is derived from an EMBL/GenBank/DDBJ whole genome shotgun (WGS) entry which is preliminary data.</text>
</comment>
<feature type="compositionally biased region" description="Basic and acidic residues" evidence="1">
    <location>
        <begin position="614"/>
        <end position="627"/>
    </location>
</feature>
<dbReference type="Proteomes" id="UP000306050">
    <property type="component" value="Chromosome SGRAM_20"/>
</dbReference>
<evidence type="ECO:0000313" key="3">
    <source>
        <dbReference type="Proteomes" id="UP000306050"/>
    </source>
</evidence>
<dbReference type="OrthoDB" id="2556029at2759"/>
<protein>
    <submittedName>
        <fullName evidence="2">Uncharacterized protein</fullName>
    </submittedName>
</protein>
<dbReference type="GeneID" id="40726178"/>
<evidence type="ECO:0000313" key="2">
    <source>
        <dbReference type="EMBL" id="TKY87702.1"/>
    </source>
</evidence>
<dbReference type="KEGG" id="sgra:EX895_003283"/>
<name>A0A4U7KXY7_9BASI</name>
<reference evidence="2 3" key="1">
    <citation type="submission" date="2019-05" db="EMBL/GenBank/DDBJ databases">
        <title>Sporisorium graminicola CBS 10092 draft sequencing and annotation.</title>
        <authorList>
            <person name="Solano-Gonzalez S."/>
            <person name="Caddick M.X."/>
            <person name="Darby A."/>
        </authorList>
    </citation>
    <scope>NUCLEOTIDE SEQUENCE [LARGE SCALE GENOMIC DNA]</scope>
    <source>
        <strain evidence="2 3">CBS 10092</strain>
    </source>
</reference>
<feature type="region of interest" description="Disordered" evidence="1">
    <location>
        <begin position="614"/>
        <end position="664"/>
    </location>
</feature>
<evidence type="ECO:0000256" key="1">
    <source>
        <dbReference type="SAM" id="MobiDB-lite"/>
    </source>
</evidence>
<proteinExistence type="predicted"/>
<organism evidence="2 3">
    <name type="scientific">Sporisorium graminicola</name>
    <dbReference type="NCBI Taxonomy" id="280036"/>
    <lineage>
        <taxon>Eukaryota</taxon>
        <taxon>Fungi</taxon>
        <taxon>Dikarya</taxon>
        <taxon>Basidiomycota</taxon>
        <taxon>Ustilaginomycotina</taxon>
        <taxon>Ustilaginomycetes</taxon>
        <taxon>Ustilaginales</taxon>
        <taxon>Ustilaginaceae</taxon>
        <taxon>Sporisorium</taxon>
    </lineage>
</organism>
<dbReference type="AlphaFoldDB" id="A0A4U7KXY7"/>
<feature type="compositionally biased region" description="Polar residues" evidence="1">
    <location>
        <begin position="628"/>
        <end position="638"/>
    </location>
</feature>
<sequence>MTDTSTDSDTALNGEAQHATGSLSLPPEIWQRIMDLLLPSVRAEHTVHSIEGFPVFNHRKQCIGTSYRDLLALSLSCKQLYPLATQALYRIVSLGTGRQVSRLARSVSEKNGGNNNDNDSGGEGYAPKSGQLAHRIRALHIRCELTSNTEGSPMRSTKVKRARASDVGVLLAHTDHVRYLSLDCVDGRKGRYDAGENAQDAEDHAEDFGSDELEIFYEDDADFYSDWYDDEGEHRDEHDEEQHPLIHLLSKKTTCRPRGLRYNIQEALPNAVLARATSFAPLSQLTHLELVRKLPPQDLIGFVLGAPHLATSQPNVVEAIAAGLSPHDKLECLRFSGGLGMPMVHDFAEYAAVRQQAGLQDWQFCHDAQHLELMYTLATHSTRLPKLRLVVLEVRAGVVEIPLELLKQLKRTRVLKKAYREFPPLADGSNKYGDSSLASVFSASIRDTVSGNCSLDAGSLQSGINAIDPYWQEHFREMDECWRKMHEGKHVLQRLWNDSRIRAGLLPTEIRLVVADRHWEESECQFRCQADGFDKMDRDAAPTTASADVGVWADPDVFSLVRTKPWLSYHQLPRYGCCSWSGMLPRDNNPNAIPPDAGGEARRIIVPPIVKLERVPREEESRERHTSEQVPSASNEQGGAQAALKRQRTESESATTQEAGPASI</sequence>